<reference evidence="1" key="2">
    <citation type="journal article" date="2020" name="Nat. Commun.">
        <title>Large-scale genome sequencing of mycorrhizal fungi provides insights into the early evolution of symbiotic traits.</title>
        <authorList>
            <person name="Miyauchi S."/>
            <person name="Kiss E."/>
            <person name="Kuo A."/>
            <person name="Drula E."/>
            <person name="Kohler A."/>
            <person name="Sanchez-Garcia M."/>
            <person name="Morin E."/>
            <person name="Andreopoulos B."/>
            <person name="Barry K.W."/>
            <person name="Bonito G."/>
            <person name="Buee M."/>
            <person name="Carver A."/>
            <person name="Chen C."/>
            <person name="Cichocki N."/>
            <person name="Clum A."/>
            <person name="Culley D."/>
            <person name="Crous P.W."/>
            <person name="Fauchery L."/>
            <person name="Girlanda M."/>
            <person name="Hayes R.D."/>
            <person name="Keri Z."/>
            <person name="LaButti K."/>
            <person name="Lipzen A."/>
            <person name="Lombard V."/>
            <person name="Magnuson J."/>
            <person name="Maillard F."/>
            <person name="Murat C."/>
            <person name="Nolan M."/>
            <person name="Ohm R.A."/>
            <person name="Pangilinan J."/>
            <person name="Pereira M.F."/>
            <person name="Perotto S."/>
            <person name="Peter M."/>
            <person name="Pfister S."/>
            <person name="Riley R."/>
            <person name="Sitrit Y."/>
            <person name="Stielow J.B."/>
            <person name="Szollosi G."/>
            <person name="Zifcakova L."/>
            <person name="Stursova M."/>
            <person name="Spatafora J.W."/>
            <person name="Tedersoo L."/>
            <person name="Vaario L.M."/>
            <person name="Yamada A."/>
            <person name="Yan M."/>
            <person name="Wang P."/>
            <person name="Xu J."/>
            <person name="Bruns T."/>
            <person name="Baldrian P."/>
            <person name="Vilgalys R."/>
            <person name="Dunand C."/>
            <person name="Henrissat B."/>
            <person name="Grigoriev I.V."/>
            <person name="Hibbett D."/>
            <person name="Nagy L.G."/>
            <person name="Martin F.M."/>
        </authorList>
    </citation>
    <scope>NUCLEOTIDE SEQUENCE</scope>
    <source>
        <strain evidence="1">P2</strain>
    </source>
</reference>
<evidence type="ECO:0000313" key="2">
    <source>
        <dbReference type="Proteomes" id="UP000886501"/>
    </source>
</evidence>
<reference evidence="1" key="1">
    <citation type="submission" date="2019-10" db="EMBL/GenBank/DDBJ databases">
        <authorList>
            <consortium name="DOE Joint Genome Institute"/>
            <person name="Kuo A."/>
            <person name="Miyauchi S."/>
            <person name="Kiss E."/>
            <person name="Drula E."/>
            <person name="Kohler A."/>
            <person name="Sanchez-Garcia M."/>
            <person name="Andreopoulos B."/>
            <person name="Barry K.W."/>
            <person name="Bonito G."/>
            <person name="Buee M."/>
            <person name="Carver A."/>
            <person name="Chen C."/>
            <person name="Cichocki N."/>
            <person name="Clum A."/>
            <person name="Culley D."/>
            <person name="Crous P.W."/>
            <person name="Fauchery L."/>
            <person name="Girlanda M."/>
            <person name="Hayes R."/>
            <person name="Keri Z."/>
            <person name="Labutti K."/>
            <person name="Lipzen A."/>
            <person name="Lombard V."/>
            <person name="Magnuson J."/>
            <person name="Maillard F."/>
            <person name="Morin E."/>
            <person name="Murat C."/>
            <person name="Nolan M."/>
            <person name="Ohm R."/>
            <person name="Pangilinan J."/>
            <person name="Pereira M."/>
            <person name="Perotto S."/>
            <person name="Peter M."/>
            <person name="Riley R."/>
            <person name="Sitrit Y."/>
            <person name="Stielow B."/>
            <person name="Szollosi G."/>
            <person name="Zifcakova L."/>
            <person name="Stursova M."/>
            <person name="Spatafora J.W."/>
            <person name="Tedersoo L."/>
            <person name="Vaario L.-M."/>
            <person name="Yamada A."/>
            <person name="Yan M."/>
            <person name="Wang P."/>
            <person name="Xu J."/>
            <person name="Bruns T."/>
            <person name="Baldrian P."/>
            <person name="Vilgalys R."/>
            <person name="Henrissat B."/>
            <person name="Grigoriev I.V."/>
            <person name="Hibbett D."/>
            <person name="Nagy L.G."/>
            <person name="Martin F.M."/>
        </authorList>
    </citation>
    <scope>NUCLEOTIDE SEQUENCE</scope>
    <source>
        <strain evidence="1">P2</strain>
    </source>
</reference>
<accession>A0ACB6Z511</accession>
<dbReference type="Proteomes" id="UP000886501">
    <property type="component" value="Unassembled WGS sequence"/>
</dbReference>
<organism evidence="1 2">
    <name type="scientific">Thelephora ganbajun</name>
    <name type="common">Ganba fungus</name>
    <dbReference type="NCBI Taxonomy" id="370292"/>
    <lineage>
        <taxon>Eukaryota</taxon>
        <taxon>Fungi</taxon>
        <taxon>Dikarya</taxon>
        <taxon>Basidiomycota</taxon>
        <taxon>Agaricomycotina</taxon>
        <taxon>Agaricomycetes</taxon>
        <taxon>Thelephorales</taxon>
        <taxon>Thelephoraceae</taxon>
        <taxon>Thelephora</taxon>
    </lineage>
</organism>
<comment type="caution">
    <text evidence="1">The sequence shown here is derived from an EMBL/GenBank/DDBJ whole genome shotgun (WGS) entry which is preliminary data.</text>
</comment>
<protein>
    <submittedName>
        <fullName evidence="1">Uncharacterized protein</fullName>
    </submittedName>
</protein>
<keyword evidence="2" id="KW-1185">Reference proteome</keyword>
<evidence type="ECO:0000313" key="1">
    <source>
        <dbReference type="EMBL" id="KAF9644740.1"/>
    </source>
</evidence>
<name>A0ACB6Z511_THEGA</name>
<dbReference type="EMBL" id="MU118122">
    <property type="protein sequence ID" value="KAF9644740.1"/>
    <property type="molecule type" value="Genomic_DNA"/>
</dbReference>
<gene>
    <name evidence="1" type="ORF">BDM02DRAFT_3121408</name>
</gene>
<sequence>MASSSSPALRKLHNLDTSSSDFGDQLCNALYGKEYDQCVPNLQGDDLVWLVDYLEKVRRCVALPHPPLSPV</sequence>
<proteinExistence type="predicted"/>